<evidence type="ECO:0000256" key="1">
    <source>
        <dbReference type="SAM" id="MobiDB-lite"/>
    </source>
</evidence>
<feature type="compositionally biased region" description="Polar residues" evidence="1">
    <location>
        <begin position="54"/>
        <end position="67"/>
    </location>
</feature>
<name>A0A2G5BIG7_COERN</name>
<organism evidence="2 3">
    <name type="scientific">Coemansia reversa (strain ATCC 12441 / NRRL 1564)</name>
    <dbReference type="NCBI Taxonomy" id="763665"/>
    <lineage>
        <taxon>Eukaryota</taxon>
        <taxon>Fungi</taxon>
        <taxon>Fungi incertae sedis</taxon>
        <taxon>Zoopagomycota</taxon>
        <taxon>Kickxellomycotina</taxon>
        <taxon>Kickxellomycetes</taxon>
        <taxon>Kickxellales</taxon>
        <taxon>Kickxellaceae</taxon>
        <taxon>Coemansia</taxon>
    </lineage>
</organism>
<evidence type="ECO:0000313" key="2">
    <source>
        <dbReference type="EMBL" id="PIA18795.1"/>
    </source>
</evidence>
<dbReference type="EMBL" id="KZ303488">
    <property type="protein sequence ID" value="PIA18795.1"/>
    <property type="molecule type" value="Genomic_DNA"/>
</dbReference>
<dbReference type="AlphaFoldDB" id="A0A2G5BIG7"/>
<dbReference type="OrthoDB" id="5524849at2759"/>
<keyword evidence="3" id="KW-1185">Reference proteome</keyword>
<feature type="region of interest" description="Disordered" evidence="1">
    <location>
        <begin position="54"/>
        <end position="75"/>
    </location>
</feature>
<dbReference type="Proteomes" id="UP000242474">
    <property type="component" value="Unassembled WGS sequence"/>
</dbReference>
<gene>
    <name evidence="2" type="ORF">COEREDRAFT_79367</name>
</gene>
<accession>A0A2G5BIG7</accession>
<evidence type="ECO:0000313" key="3">
    <source>
        <dbReference type="Proteomes" id="UP000242474"/>
    </source>
</evidence>
<sequence>MDTITANYADNSAKTAPFAIKSNSVSDTKSLVTALEVMQFELNAKFTTLINAEKASSTPSTTSTEQDCQCKKQKV</sequence>
<reference evidence="2 3" key="1">
    <citation type="journal article" date="2015" name="Genome Biol. Evol.">
        <title>Phylogenomic analyses indicate that early fungi evolved digesting cell walls of algal ancestors of land plants.</title>
        <authorList>
            <person name="Chang Y."/>
            <person name="Wang S."/>
            <person name="Sekimoto S."/>
            <person name="Aerts A.L."/>
            <person name="Choi C."/>
            <person name="Clum A."/>
            <person name="LaButti K.M."/>
            <person name="Lindquist E.A."/>
            <person name="Yee Ngan C."/>
            <person name="Ohm R.A."/>
            <person name="Salamov A.A."/>
            <person name="Grigoriev I.V."/>
            <person name="Spatafora J.W."/>
            <person name="Berbee M.L."/>
        </authorList>
    </citation>
    <scope>NUCLEOTIDE SEQUENCE [LARGE SCALE GENOMIC DNA]</scope>
    <source>
        <strain evidence="2 3">NRRL 1564</strain>
    </source>
</reference>
<protein>
    <submittedName>
        <fullName evidence="2">Uncharacterized protein</fullName>
    </submittedName>
</protein>
<proteinExistence type="predicted"/>